<dbReference type="GO" id="GO:0005829">
    <property type="term" value="C:cytosol"/>
    <property type="evidence" value="ECO:0007669"/>
    <property type="project" value="TreeGrafter"/>
</dbReference>
<dbReference type="SUPFAM" id="SSF53335">
    <property type="entry name" value="S-adenosyl-L-methionine-dependent methyltransferases"/>
    <property type="match status" value="1"/>
</dbReference>
<evidence type="ECO:0000256" key="6">
    <source>
        <dbReference type="HAMAP-Rule" id="MF_00074"/>
    </source>
</evidence>
<keyword evidence="8" id="KW-1185">Reference proteome</keyword>
<evidence type="ECO:0000256" key="3">
    <source>
        <dbReference type="ARBA" id="ARBA00022603"/>
    </source>
</evidence>
<accession>A0A423PMW4</accession>
<sequence>MPRATAPTDWAACERELAAGAAALGLELGTGVRARLLDYLAELANWNATHNLTAVREPRAMVARHLLDSLAVLEAVTGPRLADVGTGAGLPGLVIALARPEIAVTLIESSAKKAAFLRHVRRRLQLANVEVVRARVEAHAPATGFDCVICRAFAAADDCLRLAGHLVGPGGRFLLMKGRDPAAELGALPPAFRHRETRALTVPGLDAARHLVVLEPVRA</sequence>
<dbReference type="CDD" id="cd02440">
    <property type="entry name" value="AdoMet_MTases"/>
    <property type="match status" value="1"/>
</dbReference>
<evidence type="ECO:0000256" key="2">
    <source>
        <dbReference type="ARBA" id="ARBA00022552"/>
    </source>
</evidence>
<proteinExistence type="inferred from homology"/>
<dbReference type="Proteomes" id="UP000283993">
    <property type="component" value="Unassembled WGS sequence"/>
</dbReference>
<dbReference type="PANTHER" id="PTHR31760">
    <property type="entry name" value="S-ADENOSYL-L-METHIONINE-DEPENDENT METHYLTRANSFERASES SUPERFAMILY PROTEIN"/>
    <property type="match status" value="1"/>
</dbReference>
<dbReference type="Gene3D" id="3.40.50.150">
    <property type="entry name" value="Vaccinia Virus protein VP39"/>
    <property type="match status" value="1"/>
</dbReference>
<comment type="catalytic activity">
    <reaction evidence="6">
        <text>guanosine(527) in 16S rRNA + S-adenosyl-L-methionine = N(7)-methylguanosine(527) in 16S rRNA + S-adenosyl-L-homocysteine</text>
        <dbReference type="Rhea" id="RHEA:42732"/>
        <dbReference type="Rhea" id="RHEA-COMP:10209"/>
        <dbReference type="Rhea" id="RHEA-COMP:10210"/>
        <dbReference type="ChEBI" id="CHEBI:57856"/>
        <dbReference type="ChEBI" id="CHEBI:59789"/>
        <dbReference type="ChEBI" id="CHEBI:74269"/>
        <dbReference type="ChEBI" id="CHEBI:74480"/>
        <dbReference type="EC" id="2.1.1.170"/>
    </reaction>
</comment>
<comment type="subcellular location">
    <subcellularLocation>
        <location evidence="6">Cytoplasm</location>
    </subcellularLocation>
</comment>
<keyword evidence="2 6" id="KW-0698">rRNA processing</keyword>
<dbReference type="Pfam" id="PF02527">
    <property type="entry name" value="GidB"/>
    <property type="match status" value="1"/>
</dbReference>
<dbReference type="AlphaFoldDB" id="A0A423PMW4"/>
<keyword evidence="4 6" id="KW-0808">Transferase</keyword>
<evidence type="ECO:0000256" key="4">
    <source>
        <dbReference type="ARBA" id="ARBA00022679"/>
    </source>
</evidence>
<dbReference type="PIRSF" id="PIRSF003078">
    <property type="entry name" value="GidB"/>
    <property type="match status" value="1"/>
</dbReference>
<dbReference type="EC" id="2.1.1.170" evidence="6"/>
<comment type="function">
    <text evidence="6">Specifically methylates the N7 position of guanine in position 527 of 16S rRNA.</text>
</comment>
<evidence type="ECO:0000256" key="1">
    <source>
        <dbReference type="ARBA" id="ARBA00022490"/>
    </source>
</evidence>
<name>A0A423PMW4_9GAMM</name>
<dbReference type="NCBIfam" id="TIGR00138">
    <property type="entry name" value="rsmG_gidB"/>
    <property type="match status" value="1"/>
</dbReference>
<evidence type="ECO:0000313" key="7">
    <source>
        <dbReference type="EMBL" id="ROO26929.1"/>
    </source>
</evidence>
<comment type="caution">
    <text evidence="7">The sequence shown here is derived from an EMBL/GenBank/DDBJ whole genome shotgun (WGS) entry which is preliminary data.</text>
</comment>
<feature type="binding site" evidence="6">
    <location>
        <begin position="136"/>
        <end position="137"/>
    </location>
    <ligand>
        <name>S-adenosyl-L-methionine</name>
        <dbReference type="ChEBI" id="CHEBI:59789"/>
    </ligand>
</feature>
<feature type="binding site" evidence="6">
    <location>
        <position position="90"/>
    </location>
    <ligand>
        <name>S-adenosyl-L-methionine</name>
        <dbReference type="ChEBI" id="CHEBI:59789"/>
    </ligand>
</feature>
<dbReference type="GO" id="GO:0070043">
    <property type="term" value="F:rRNA (guanine-N7-)-methyltransferase activity"/>
    <property type="evidence" value="ECO:0007669"/>
    <property type="project" value="UniProtKB-UniRule"/>
</dbReference>
<dbReference type="EMBL" id="AYKH01000017">
    <property type="protein sequence ID" value="ROO26929.1"/>
    <property type="molecule type" value="Genomic_DNA"/>
</dbReference>
<feature type="binding site" evidence="6">
    <location>
        <begin position="108"/>
        <end position="110"/>
    </location>
    <ligand>
        <name>S-adenosyl-L-methionine</name>
        <dbReference type="ChEBI" id="CHEBI:59789"/>
    </ligand>
</feature>
<evidence type="ECO:0000313" key="8">
    <source>
        <dbReference type="Proteomes" id="UP000283993"/>
    </source>
</evidence>
<dbReference type="PANTHER" id="PTHR31760:SF0">
    <property type="entry name" value="S-ADENOSYL-L-METHIONINE-DEPENDENT METHYLTRANSFERASES SUPERFAMILY PROTEIN"/>
    <property type="match status" value="1"/>
</dbReference>
<comment type="similarity">
    <text evidence="6">Belongs to the methyltransferase superfamily. RNA methyltransferase RsmG family.</text>
</comment>
<feature type="binding site" evidence="6">
    <location>
        <position position="151"/>
    </location>
    <ligand>
        <name>S-adenosyl-L-methionine</name>
        <dbReference type="ChEBI" id="CHEBI:59789"/>
    </ligand>
</feature>
<dbReference type="InterPro" id="IPR029063">
    <property type="entry name" value="SAM-dependent_MTases_sf"/>
</dbReference>
<protein>
    <recommendedName>
        <fullName evidence="6">Ribosomal RNA small subunit methyltransferase G</fullName>
        <ecNumber evidence="6">2.1.1.170</ecNumber>
    </recommendedName>
    <alternativeName>
        <fullName evidence="6">16S rRNA 7-methylguanosine methyltransferase</fullName>
        <shortName evidence="6">16S rRNA m7G methyltransferase</shortName>
    </alternativeName>
</protein>
<keyword evidence="5 6" id="KW-0949">S-adenosyl-L-methionine</keyword>
<feature type="binding site" evidence="6">
    <location>
        <position position="85"/>
    </location>
    <ligand>
        <name>S-adenosyl-L-methionine</name>
        <dbReference type="ChEBI" id="CHEBI:59789"/>
    </ligand>
</feature>
<evidence type="ECO:0000256" key="5">
    <source>
        <dbReference type="ARBA" id="ARBA00022691"/>
    </source>
</evidence>
<dbReference type="InterPro" id="IPR003682">
    <property type="entry name" value="rRNA_ssu_MeTfrase_G"/>
</dbReference>
<keyword evidence="3 6" id="KW-0489">Methyltransferase</keyword>
<dbReference type="HAMAP" id="MF_00074">
    <property type="entry name" value="16SrRNA_methyltr_G"/>
    <property type="match status" value="1"/>
</dbReference>
<gene>
    <name evidence="6" type="primary">rsmG</name>
    <name evidence="7" type="ORF">SAOR_09740</name>
</gene>
<reference evidence="7 8" key="1">
    <citation type="submission" date="2013-10" db="EMBL/GenBank/DDBJ databases">
        <title>Salinisphaera orenii MK-B5 Genome Sequencing.</title>
        <authorList>
            <person name="Lai Q."/>
            <person name="Li C."/>
            <person name="Shao Z."/>
        </authorList>
    </citation>
    <scope>NUCLEOTIDE SEQUENCE [LARGE SCALE GENOMIC DNA]</scope>
    <source>
        <strain evidence="7 8">MK-B5</strain>
    </source>
</reference>
<organism evidence="7 8">
    <name type="scientific">Salinisphaera orenii MK-B5</name>
    <dbReference type="NCBI Taxonomy" id="856730"/>
    <lineage>
        <taxon>Bacteria</taxon>
        <taxon>Pseudomonadati</taxon>
        <taxon>Pseudomonadota</taxon>
        <taxon>Gammaproteobacteria</taxon>
        <taxon>Salinisphaerales</taxon>
        <taxon>Salinisphaeraceae</taxon>
        <taxon>Salinisphaera</taxon>
    </lineage>
</organism>
<dbReference type="RefSeq" id="WP_123631258.1">
    <property type="nucleotide sequence ID" value="NZ_AYKH01000017.1"/>
</dbReference>
<keyword evidence="1 6" id="KW-0963">Cytoplasm</keyword>